<dbReference type="EMBL" id="JAJJMB010004448">
    <property type="protein sequence ID" value="KAI3942938.1"/>
    <property type="molecule type" value="Genomic_DNA"/>
</dbReference>
<protein>
    <submittedName>
        <fullName evidence="3">Uncharacterized protein</fullName>
    </submittedName>
</protein>
<feature type="signal peptide" evidence="2">
    <location>
        <begin position="1"/>
        <end position="21"/>
    </location>
</feature>
<comment type="caution">
    <text evidence="3">The sequence shown here is derived from an EMBL/GenBank/DDBJ whole genome shotgun (WGS) entry which is preliminary data.</text>
</comment>
<gene>
    <name evidence="3" type="ORF">MKW98_005450</name>
</gene>
<accession>A0AAD4T9W1</accession>
<reference evidence="3" key="1">
    <citation type="submission" date="2022-04" db="EMBL/GenBank/DDBJ databases">
        <title>A functionally conserved STORR gene fusion in Papaver species that diverged 16.8 million years ago.</title>
        <authorList>
            <person name="Catania T."/>
        </authorList>
    </citation>
    <scope>NUCLEOTIDE SEQUENCE</scope>
    <source>
        <strain evidence="3">S-188037</strain>
    </source>
</reference>
<feature type="compositionally biased region" description="Basic and acidic residues" evidence="1">
    <location>
        <begin position="52"/>
        <end position="63"/>
    </location>
</feature>
<dbReference type="AlphaFoldDB" id="A0AAD4T9W1"/>
<feature type="chain" id="PRO_5041981896" evidence="2">
    <location>
        <begin position="22"/>
        <end position="117"/>
    </location>
</feature>
<proteinExistence type="predicted"/>
<keyword evidence="4" id="KW-1185">Reference proteome</keyword>
<feature type="region of interest" description="Disordered" evidence="1">
    <location>
        <begin position="52"/>
        <end position="103"/>
    </location>
</feature>
<evidence type="ECO:0000256" key="1">
    <source>
        <dbReference type="SAM" id="MobiDB-lite"/>
    </source>
</evidence>
<evidence type="ECO:0000256" key="2">
    <source>
        <dbReference type="SAM" id="SignalP"/>
    </source>
</evidence>
<sequence>MGFRQILYILLSLLVLQKNFISESGIDGAEVGDMRKSFTSFRKVGDVKDASDLVSKEREESKHSQLGTPGSKTMKKDVPSLPSSCSKKKKQYSNARECPNLNLKRSRSGNSAILFFN</sequence>
<evidence type="ECO:0000313" key="3">
    <source>
        <dbReference type="EMBL" id="KAI3942938.1"/>
    </source>
</evidence>
<keyword evidence="2" id="KW-0732">Signal</keyword>
<dbReference type="Proteomes" id="UP001202328">
    <property type="component" value="Unassembled WGS sequence"/>
</dbReference>
<name>A0AAD4T9W1_9MAGN</name>
<evidence type="ECO:0000313" key="4">
    <source>
        <dbReference type="Proteomes" id="UP001202328"/>
    </source>
</evidence>
<organism evidence="3 4">
    <name type="scientific">Papaver atlanticum</name>
    <dbReference type="NCBI Taxonomy" id="357466"/>
    <lineage>
        <taxon>Eukaryota</taxon>
        <taxon>Viridiplantae</taxon>
        <taxon>Streptophyta</taxon>
        <taxon>Embryophyta</taxon>
        <taxon>Tracheophyta</taxon>
        <taxon>Spermatophyta</taxon>
        <taxon>Magnoliopsida</taxon>
        <taxon>Ranunculales</taxon>
        <taxon>Papaveraceae</taxon>
        <taxon>Papaveroideae</taxon>
        <taxon>Papaver</taxon>
    </lineage>
</organism>